<dbReference type="Proteomes" id="UP000005839">
    <property type="component" value="Unassembled WGS sequence"/>
</dbReference>
<dbReference type="GO" id="GO:0016491">
    <property type="term" value="F:oxidoreductase activity"/>
    <property type="evidence" value="ECO:0007669"/>
    <property type="project" value="UniProtKB-KW"/>
</dbReference>
<dbReference type="SUPFAM" id="SSF52343">
    <property type="entry name" value="Ferredoxin reductase-like, C-terminal NADP-linked domain"/>
    <property type="match status" value="1"/>
</dbReference>
<dbReference type="AlphaFoldDB" id="A9CZ06"/>
<dbReference type="EC" id="1.6.5.-" evidence="1"/>
<organism evidence="1 2">
    <name type="scientific">Shewanella benthica KT99</name>
    <dbReference type="NCBI Taxonomy" id="314608"/>
    <lineage>
        <taxon>Bacteria</taxon>
        <taxon>Pseudomonadati</taxon>
        <taxon>Pseudomonadota</taxon>
        <taxon>Gammaproteobacteria</taxon>
        <taxon>Alteromonadales</taxon>
        <taxon>Shewanellaceae</taxon>
        <taxon>Shewanella</taxon>
    </lineage>
</organism>
<dbReference type="EMBL" id="ABIC01000004">
    <property type="protein sequence ID" value="EDQ02225.1"/>
    <property type="molecule type" value="Genomic_DNA"/>
</dbReference>
<keyword evidence="1" id="KW-0560">Oxidoreductase</keyword>
<gene>
    <name evidence="1" type="ORF">KT99_12684</name>
</gene>
<protein>
    <submittedName>
        <fullName evidence="1">Na(+)-translocating NADH-quinone reductase subunit F</fullName>
        <ecNumber evidence="1">1.6.5.-</ecNumber>
    </submittedName>
</protein>
<evidence type="ECO:0000313" key="1">
    <source>
        <dbReference type="EMBL" id="EDQ02225.1"/>
    </source>
</evidence>
<dbReference type="InterPro" id="IPR039261">
    <property type="entry name" value="FNR_nucleotide-bd"/>
</dbReference>
<comment type="caution">
    <text evidence="1">The sequence shown here is derived from an EMBL/GenBank/DDBJ whole genome shotgun (WGS) entry which is preliminary data.</text>
</comment>
<reference evidence="1 2" key="1">
    <citation type="submission" date="2007-10" db="EMBL/GenBank/DDBJ databases">
        <authorList>
            <person name="Yayanos A."/>
            <person name="Ferriera S."/>
            <person name="Johnson J."/>
            <person name="Kravitz S."/>
            <person name="Halpern A."/>
            <person name="Remington K."/>
            <person name="Beeson K."/>
            <person name="Tran B."/>
            <person name="Rogers Y.-H."/>
            <person name="Friedman R."/>
            <person name="Venter J.C."/>
        </authorList>
    </citation>
    <scope>NUCLEOTIDE SEQUENCE [LARGE SCALE GENOMIC DNA]</scope>
    <source>
        <strain evidence="1 2">KT99</strain>
    </source>
</reference>
<dbReference type="Gene3D" id="3.40.50.80">
    <property type="entry name" value="Nucleotide-binding domain of ferredoxin-NADP reductase (FNR) module"/>
    <property type="match status" value="1"/>
</dbReference>
<dbReference type="RefSeq" id="WP_005496655.1">
    <property type="nucleotide sequence ID" value="NZ_ABIC01000004.1"/>
</dbReference>
<evidence type="ECO:0000313" key="2">
    <source>
        <dbReference type="Proteomes" id="UP000005839"/>
    </source>
</evidence>
<name>A9CZ06_9GAMM</name>
<proteinExistence type="predicted"/>
<keyword evidence="2" id="KW-1185">Reference proteome</keyword>
<sequence length="42" mass="4618">MASSLGKAEFYLCGPSPMMSSTIELLKSRQVDDSQIAFDDFT</sequence>
<accession>A9CZ06</accession>